<keyword evidence="3" id="KW-1185">Reference proteome</keyword>
<dbReference type="Proteomes" id="UP000623467">
    <property type="component" value="Unassembled WGS sequence"/>
</dbReference>
<gene>
    <name evidence="2" type="ORF">MSAN_01922700</name>
</gene>
<organism evidence="2 3">
    <name type="scientific">Mycena sanguinolenta</name>
    <dbReference type="NCBI Taxonomy" id="230812"/>
    <lineage>
        <taxon>Eukaryota</taxon>
        <taxon>Fungi</taxon>
        <taxon>Dikarya</taxon>
        <taxon>Basidiomycota</taxon>
        <taxon>Agaricomycotina</taxon>
        <taxon>Agaricomycetes</taxon>
        <taxon>Agaricomycetidae</taxon>
        <taxon>Agaricales</taxon>
        <taxon>Marasmiineae</taxon>
        <taxon>Mycenaceae</taxon>
        <taxon>Mycena</taxon>
    </lineage>
</organism>
<name>A0A8H6XMG8_9AGAR</name>
<dbReference type="AlphaFoldDB" id="A0A8H6XMG8"/>
<evidence type="ECO:0000313" key="2">
    <source>
        <dbReference type="EMBL" id="KAF7344415.1"/>
    </source>
</evidence>
<feature type="compositionally biased region" description="Low complexity" evidence="1">
    <location>
        <begin position="128"/>
        <end position="143"/>
    </location>
</feature>
<feature type="region of interest" description="Disordered" evidence="1">
    <location>
        <begin position="82"/>
        <end position="163"/>
    </location>
</feature>
<reference evidence="2" key="1">
    <citation type="submission" date="2020-05" db="EMBL/GenBank/DDBJ databases">
        <title>Mycena genomes resolve the evolution of fungal bioluminescence.</title>
        <authorList>
            <person name="Tsai I.J."/>
        </authorList>
    </citation>
    <scope>NUCLEOTIDE SEQUENCE</scope>
    <source>
        <strain evidence="2">160909Yilan</strain>
    </source>
</reference>
<dbReference type="EMBL" id="JACAZH010000021">
    <property type="protein sequence ID" value="KAF7344415.1"/>
    <property type="molecule type" value="Genomic_DNA"/>
</dbReference>
<sequence>MALHAHHVQPPFALKYTIASDIAQSPLGSIVGTHGPAISGAFLLFTQPRYMSCATTVHYCCTQAPAAPREPYRRRCRRLDRTLPLPPRIAQPPPPIRKRSPLRRKGTDNPRMHGCAPHHPPMPKIRARGATTSPARTTASPPGRQRSINDDTMLRGHLGGGTS</sequence>
<evidence type="ECO:0000313" key="3">
    <source>
        <dbReference type="Proteomes" id="UP000623467"/>
    </source>
</evidence>
<proteinExistence type="predicted"/>
<protein>
    <submittedName>
        <fullName evidence="2">Uncharacterized protein</fullName>
    </submittedName>
</protein>
<accession>A0A8H6XMG8</accession>
<comment type="caution">
    <text evidence="2">The sequence shown here is derived from an EMBL/GenBank/DDBJ whole genome shotgun (WGS) entry which is preliminary data.</text>
</comment>
<feature type="compositionally biased region" description="Pro residues" evidence="1">
    <location>
        <begin position="84"/>
        <end position="95"/>
    </location>
</feature>
<evidence type="ECO:0000256" key="1">
    <source>
        <dbReference type="SAM" id="MobiDB-lite"/>
    </source>
</evidence>